<dbReference type="Pfam" id="PF00145">
    <property type="entry name" value="DNA_methylase"/>
    <property type="match status" value="2"/>
</dbReference>
<dbReference type="PRINTS" id="PR00105">
    <property type="entry name" value="C5METTRFRASE"/>
</dbReference>
<dbReference type="GO" id="GO:0044027">
    <property type="term" value="P:negative regulation of gene expression via chromosomal CpG island methylation"/>
    <property type="evidence" value="ECO:0007669"/>
    <property type="project" value="TreeGrafter"/>
</dbReference>
<dbReference type="EC" id="2.1.1.37" evidence="1"/>
<keyword evidence="4 7" id="KW-0949">S-adenosyl-L-methionine</keyword>
<keyword evidence="2 7" id="KW-0489">Methyltransferase</keyword>
<evidence type="ECO:0000256" key="6">
    <source>
        <dbReference type="ARBA" id="ARBA00047422"/>
    </source>
</evidence>
<dbReference type="GO" id="GO:0032259">
    <property type="term" value="P:methylation"/>
    <property type="evidence" value="ECO:0007669"/>
    <property type="project" value="UniProtKB-KW"/>
</dbReference>
<feature type="active site" evidence="7">
    <location>
        <position position="151"/>
    </location>
</feature>
<dbReference type="PANTHER" id="PTHR10629:SF52">
    <property type="entry name" value="DNA (CYTOSINE-5)-METHYLTRANSFERASE 1"/>
    <property type="match status" value="1"/>
</dbReference>
<evidence type="ECO:0000256" key="3">
    <source>
        <dbReference type="ARBA" id="ARBA00022679"/>
    </source>
</evidence>
<dbReference type="InterPro" id="IPR029063">
    <property type="entry name" value="SAM-dependent_MTases_sf"/>
</dbReference>
<protein>
    <recommendedName>
        <fullName evidence="1">DNA (cytosine-5-)-methyltransferase</fullName>
        <ecNumber evidence="1">2.1.1.37</ecNumber>
    </recommendedName>
</protein>
<dbReference type="PROSITE" id="PS51679">
    <property type="entry name" value="SAM_MT_C5"/>
    <property type="match status" value="1"/>
</dbReference>
<comment type="caution">
    <text evidence="8">The sequence shown here is derived from an EMBL/GenBank/DDBJ whole genome shotgun (WGS) entry which is preliminary data.</text>
</comment>
<dbReference type="GO" id="GO:0003677">
    <property type="term" value="F:DNA binding"/>
    <property type="evidence" value="ECO:0007669"/>
    <property type="project" value="TreeGrafter"/>
</dbReference>
<reference evidence="8 9" key="1">
    <citation type="submission" date="2020-08" db="EMBL/GenBank/DDBJ databases">
        <title>Stenotrophomonas sp. W1S232.</title>
        <authorList>
            <person name="Deng Y."/>
        </authorList>
    </citation>
    <scope>NUCLEOTIDE SEQUENCE [LARGE SCALE GENOMIC DNA]</scope>
    <source>
        <strain evidence="8 9">W1S232</strain>
    </source>
</reference>
<dbReference type="GO" id="GO:0003886">
    <property type="term" value="F:DNA (cytosine-5-)-methyltransferase activity"/>
    <property type="evidence" value="ECO:0007669"/>
    <property type="project" value="UniProtKB-EC"/>
</dbReference>
<dbReference type="InterPro" id="IPR050390">
    <property type="entry name" value="C5-Methyltransferase"/>
</dbReference>
<accession>A0A7W3YUM4</accession>
<gene>
    <name evidence="8" type="ORF">H4O09_02965</name>
</gene>
<comment type="similarity">
    <text evidence="7">Belongs to the class I-like SAM-binding methyltransferase superfamily. C5-methyltransferase family.</text>
</comment>
<evidence type="ECO:0000256" key="7">
    <source>
        <dbReference type="PROSITE-ProRule" id="PRU01016"/>
    </source>
</evidence>
<comment type="catalytic activity">
    <reaction evidence="6">
        <text>a 2'-deoxycytidine in DNA + S-adenosyl-L-methionine = a 5-methyl-2'-deoxycytidine in DNA + S-adenosyl-L-homocysteine + H(+)</text>
        <dbReference type="Rhea" id="RHEA:13681"/>
        <dbReference type="Rhea" id="RHEA-COMP:11369"/>
        <dbReference type="Rhea" id="RHEA-COMP:11370"/>
        <dbReference type="ChEBI" id="CHEBI:15378"/>
        <dbReference type="ChEBI" id="CHEBI:57856"/>
        <dbReference type="ChEBI" id="CHEBI:59789"/>
        <dbReference type="ChEBI" id="CHEBI:85452"/>
        <dbReference type="ChEBI" id="CHEBI:85454"/>
        <dbReference type="EC" id="2.1.1.37"/>
    </reaction>
</comment>
<proteinExistence type="inferred from homology"/>
<keyword evidence="5" id="KW-0680">Restriction system</keyword>
<organism evidence="8 9">
    <name type="scientific">Stenotrophomonas koreensis</name>
    <dbReference type="NCBI Taxonomy" id="266128"/>
    <lineage>
        <taxon>Bacteria</taxon>
        <taxon>Pseudomonadati</taxon>
        <taxon>Pseudomonadota</taxon>
        <taxon>Gammaproteobacteria</taxon>
        <taxon>Lysobacterales</taxon>
        <taxon>Lysobacteraceae</taxon>
        <taxon>Stenotrophomonas</taxon>
    </lineage>
</organism>
<name>A0A7W3YUM4_9GAMM</name>
<dbReference type="Gene3D" id="3.40.50.150">
    <property type="entry name" value="Vaccinia Virus protein VP39"/>
    <property type="match status" value="1"/>
</dbReference>
<dbReference type="Gene3D" id="3.90.120.10">
    <property type="entry name" value="DNA Methylase, subunit A, domain 2"/>
    <property type="match status" value="1"/>
</dbReference>
<evidence type="ECO:0000313" key="8">
    <source>
        <dbReference type="EMBL" id="MBB1116028.1"/>
    </source>
</evidence>
<dbReference type="AlphaFoldDB" id="A0A7W3YUM4"/>
<dbReference type="EMBL" id="JACIUV010000001">
    <property type="protein sequence ID" value="MBB1116028.1"/>
    <property type="molecule type" value="Genomic_DNA"/>
</dbReference>
<dbReference type="SUPFAM" id="SSF53335">
    <property type="entry name" value="S-adenosyl-L-methionine-dependent methyltransferases"/>
    <property type="match status" value="1"/>
</dbReference>
<evidence type="ECO:0000256" key="1">
    <source>
        <dbReference type="ARBA" id="ARBA00011975"/>
    </source>
</evidence>
<evidence type="ECO:0000256" key="2">
    <source>
        <dbReference type="ARBA" id="ARBA00022603"/>
    </source>
</evidence>
<sequence>MLLATTKRKKRSTVGVIDIFAGAGGLGEGFSSFESSPGSGVHPFELAVSAEMEKSAHATLRLRAFYRLLTRQEGDVPKDYYSYLEQVARGESAPPSVHFGEGKWSSLWRQAEEEALNLTLGEEKDNSILIDRISKVKDQFDELILIGGPPCQAYSLVGRVRQQNVRGFRTKGTTKHFLYRQYLGILAEFSPAVFIMENVKGILTSKVGDNEMFTAIMRDLSDPRVALTGSSQATGKEGRYVLLPIHVDEGTERTSALVEGDPSAFLIRCEDHGIPQARHRVIIMGVREDLLHTGIATIPGIPRLPQVWTEAALGGLPKLRSGLSRQADDAGLWRKAMESERDRIIRLLGSNMLDVSARLAKLKPAHSLPRSSIQYSDGGNWFTEKLRSPEQTVVLNHETRGHMQSDLGRYMFCAAFAKAKGRSPSSEDFPLKLAPDHLNWTSGAFADRFRVQRRDRVANTVTSHLSKDGHAFIHWDQRQCRSLTVREAARLQTFPDDYLFLGNRTQQYVQVGNAVPPMIASEIAKVVWSILGE</sequence>
<dbReference type="PANTHER" id="PTHR10629">
    <property type="entry name" value="CYTOSINE-SPECIFIC METHYLTRANSFERASE"/>
    <property type="match status" value="1"/>
</dbReference>
<evidence type="ECO:0000313" key="9">
    <source>
        <dbReference type="Proteomes" id="UP000550609"/>
    </source>
</evidence>
<dbReference type="InterPro" id="IPR001525">
    <property type="entry name" value="C5_MeTfrase"/>
</dbReference>
<dbReference type="GO" id="GO:0009307">
    <property type="term" value="P:DNA restriction-modification system"/>
    <property type="evidence" value="ECO:0007669"/>
    <property type="project" value="UniProtKB-KW"/>
</dbReference>
<evidence type="ECO:0000256" key="4">
    <source>
        <dbReference type="ARBA" id="ARBA00022691"/>
    </source>
</evidence>
<keyword evidence="3 7" id="KW-0808">Transferase</keyword>
<dbReference type="Proteomes" id="UP000550609">
    <property type="component" value="Unassembled WGS sequence"/>
</dbReference>
<evidence type="ECO:0000256" key="5">
    <source>
        <dbReference type="ARBA" id="ARBA00022747"/>
    </source>
</evidence>